<evidence type="ECO:0000313" key="4">
    <source>
        <dbReference type="Proteomes" id="UP000676310"/>
    </source>
</evidence>
<dbReference type="AlphaFoldDB" id="A0A8J2N7Z7"/>
<protein>
    <recommendedName>
        <fullName evidence="2">UBX domain-containing protein</fullName>
    </recommendedName>
</protein>
<organism evidence="3 4">
    <name type="scientific">Alternaria atra</name>
    <dbReference type="NCBI Taxonomy" id="119953"/>
    <lineage>
        <taxon>Eukaryota</taxon>
        <taxon>Fungi</taxon>
        <taxon>Dikarya</taxon>
        <taxon>Ascomycota</taxon>
        <taxon>Pezizomycotina</taxon>
        <taxon>Dothideomycetes</taxon>
        <taxon>Pleosporomycetidae</taxon>
        <taxon>Pleosporales</taxon>
        <taxon>Pleosporineae</taxon>
        <taxon>Pleosporaceae</taxon>
        <taxon>Alternaria</taxon>
        <taxon>Alternaria sect. Ulocladioides</taxon>
    </lineage>
</organism>
<accession>A0A8J2N7Z7</accession>
<dbReference type="GO" id="GO:0006886">
    <property type="term" value="P:intracellular protein transport"/>
    <property type="evidence" value="ECO:0007669"/>
    <property type="project" value="TreeGrafter"/>
</dbReference>
<dbReference type="PANTHER" id="PTHR46467">
    <property type="entry name" value="TETHER CONTAINING UBX DOMAIN FOR GLUT4"/>
    <property type="match status" value="1"/>
</dbReference>
<gene>
    <name evidence="3" type="ORF">ALTATR162_LOCUS7974</name>
</gene>
<feature type="compositionally biased region" description="Low complexity" evidence="1">
    <location>
        <begin position="267"/>
        <end position="318"/>
    </location>
</feature>
<dbReference type="GO" id="GO:0012506">
    <property type="term" value="C:vesicle membrane"/>
    <property type="evidence" value="ECO:0007669"/>
    <property type="project" value="TreeGrafter"/>
</dbReference>
<dbReference type="CDD" id="cd16105">
    <property type="entry name" value="Ubl_ASPSCR1_like"/>
    <property type="match status" value="1"/>
</dbReference>
<evidence type="ECO:0000313" key="3">
    <source>
        <dbReference type="EMBL" id="CAG5175110.1"/>
    </source>
</evidence>
<evidence type="ECO:0000259" key="2">
    <source>
        <dbReference type="PROSITE" id="PS50033"/>
    </source>
</evidence>
<dbReference type="GeneID" id="67020032"/>
<dbReference type="InterPro" id="IPR029071">
    <property type="entry name" value="Ubiquitin-like_domsf"/>
</dbReference>
<dbReference type="Proteomes" id="UP000676310">
    <property type="component" value="Unassembled WGS sequence"/>
</dbReference>
<sequence>MSHVVVFNSYARTFKIPTTPTKYLTEVRDEACQKFGVNKDQFTLKYNNKPISLSQQIRLANLPQGARLELVQASRSPTVISVALQLPATEQNKRLTSKFASNTSLWEILRHFESGQGTNYNFTQRGIPEMSGASGAGRLHYEQPVITVMPGHKEQSNFVELQQTLSQLGFDSGSALLKLSYKNSGTPLEEVMAQITQYFKSSEPASAGAHGAHASTTDQLASIPDPAQAAPESTEVVAGETVRNEEPDPEPMEVDSKPAAQPIQEPEVSTENNATENVENTSPAAALAAATSTASSVPVEPTQIPAQPPQTSSQPAEQSRNVQIFSAPTSSTPQAARNAFNESDYLPTIEHAKAHQNALLTKTRNTRLLSDKELEEQEKERQAKIDAAAEKGGALRIRMPDGALIQMNFNKSDTAVGLYDFVRGFLEKKNEPFQLKNTGPTGRLVLIPQDNKRLVHDLRFFNNELITFQWADNASAEARASRHTLSQEWQAKAQALKVEEPVREEKAQPQASQGQTVAEGKRKANMSNEEKESKLKNLLGKGLFKRK</sequence>
<dbReference type="Pfam" id="PF11470">
    <property type="entry name" value="TUG-UBL1"/>
    <property type="match status" value="1"/>
</dbReference>
<dbReference type="OrthoDB" id="440781at2759"/>
<dbReference type="GO" id="GO:0005634">
    <property type="term" value="C:nucleus"/>
    <property type="evidence" value="ECO:0007669"/>
    <property type="project" value="TreeGrafter"/>
</dbReference>
<feature type="compositionally biased region" description="Low complexity" evidence="1">
    <location>
        <begin position="205"/>
        <end position="217"/>
    </location>
</feature>
<feature type="region of interest" description="Disordered" evidence="1">
    <location>
        <begin position="204"/>
        <end position="318"/>
    </location>
</feature>
<dbReference type="EMBL" id="CAJRGZ010000022">
    <property type="protein sequence ID" value="CAG5175110.1"/>
    <property type="molecule type" value="Genomic_DNA"/>
</dbReference>
<keyword evidence="4" id="KW-1185">Reference proteome</keyword>
<dbReference type="PANTHER" id="PTHR46467:SF1">
    <property type="entry name" value="TETHER CONTAINING UBX DOMAIN FOR GLUT4"/>
    <property type="match status" value="1"/>
</dbReference>
<feature type="domain" description="UBX" evidence="2">
    <location>
        <begin position="395"/>
        <end position="468"/>
    </location>
</feature>
<evidence type="ECO:0000256" key="1">
    <source>
        <dbReference type="SAM" id="MobiDB-lite"/>
    </source>
</evidence>
<dbReference type="Pfam" id="PF00789">
    <property type="entry name" value="UBX"/>
    <property type="match status" value="1"/>
</dbReference>
<feature type="region of interest" description="Disordered" evidence="1">
    <location>
        <begin position="497"/>
        <end position="547"/>
    </location>
</feature>
<feature type="compositionally biased region" description="Low complexity" evidence="1">
    <location>
        <begin position="536"/>
        <end position="547"/>
    </location>
</feature>
<dbReference type="CDD" id="cd01767">
    <property type="entry name" value="UBX"/>
    <property type="match status" value="1"/>
</dbReference>
<dbReference type="PROSITE" id="PS50033">
    <property type="entry name" value="UBX"/>
    <property type="match status" value="1"/>
</dbReference>
<dbReference type="InterPro" id="IPR059238">
    <property type="entry name" value="UBX1_UBXN9"/>
</dbReference>
<name>A0A8J2N7Z7_9PLEO</name>
<dbReference type="SUPFAM" id="SSF54236">
    <property type="entry name" value="Ubiquitin-like"/>
    <property type="match status" value="2"/>
</dbReference>
<dbReference type="RefSeq" id="XP_043171537.1">
    <property type="nucleotide sequence ID" value="XM_043315602.1"/>
</dbReference>
<comment type="caution">
    <text evidence="3">The sequence shown here is derived from an EMBL/GenBank/DDBJ whole genome shotgun (WGS) entry which is preliminary data.</text>
</comment>
<dbReference type="InterPro" id="IPR021569">
    <property type="entry name" value="TUG-UBL1"/>
</dbReference>
<dbReference type="GO" id="GO:0005737">
    <property type="term" value="C:cytoplasm"/>
    <property type="evidence" value="ECO:0007669"/>
    <property type="project" value="TreeGrafter"/>
</dbReference>
<dbReference type="InterPro" id="IPR001012">
    <property type="entry name" value="UBX_dom"/>
</dbReference>
<proteinExistence type="predicted"/>
<dbReference type="Gene3D" id="3.10.20.90">
    <property type="entry name" value="Phosphatidylinositol 3-kinase Catalytic Subunit, Chain A, domain 1"/>
    <property type="match status" value="2"/>
</dbReference>
<reference evidence="3" key="1">
    <citation type="submission" date="2021-05" db="EMBL/GenBank/DDBJ databases">
        <authorList>
            <person name="Stam R."/>
        </authorList>
    </citation>
    <scope>NUCLEOTIDE SEQUENCE</scope>
    <source>
        <strain evidence="3">CS162</strain>
    </source>
</reference>
<dbReference type="CDD" id="cd17075">
    <property type="entry name" value="UBX1_UBXN9"/>
    <property type="match status" value="1"/>
</dbReference>
<feature type="compositionally biased region" description="Basic and acidic residues" evidence="1">
    <location>
        <begin position="497"/>
        <end position="507"/>
    </location>
</feature>